<dbReference type="Proteomes" id="UP000642829">
    <property type="component" value="Unassembled WGS sequence"/>
</dbReference>
<dbReference type="InterPro" id="IPR014105">
    <property type="entry name" value="Carotenoid/retinoid_OxRdtase"/>
</dbReference>
<accession>A0A8J3DHT1</accession>
<dbReference type="InterPro" id="IPR002937">
    <property type="entry name" value="Amino_oxidase"/>
</dbReference>
<keyword evidence="6" id="KW-0274">FAD</keyword>
<dbReference type="PROSITE" id="PS00982">
    <property type="entry name" value="PHYTOENE_DH"/>
    <property type="match status" value="1"/>
</dbReference>
<evidence type="ECO:0000256" key="8">
    <source>
        <dbReference type="ARBA" id="ARBA00031986"/>
    </source>
</evidence>
<keyword evidence="4" id="KW-0285">Flavoprotein</keyword>
<dbReference type="Pfam" id="PF01593">
    <property type="entry name" value="Amino_oxidase"/>
    <property type="match status" value="1"/>
</dbReference>
<evidence type="ECO:0000259" key="10">
    <source>
        <dbReference type="Pfam" id="PF01593"/>
    </source>
</evidence>
<evidence type="ECO:0000256" key="9">
    <source>
        <dbReference type="RuleBase" id="RU362075"/>
    </source>
</evidence>
<evidence type="ECO:0000256" key="1">
    <source>
        <dbReference type="ARBA" id="ARBA00001974"/>
    </source>
</evidence>
<evidence type="ECO:0000256" key="2">
    <source>
        <dbReference type="ARBA" id="ARBA00004829"/>
    </source>
</evidence>
<sequence length="515" mass="57978">MSNRKAVVIGSGFGGLAAAIRTQAKGYDVTLLEMRDKPGGRAYVYKDKGYTYDAGPTIITVPFVLKELAQVAGKRIEDYVEIVPCDPFYRIYFQDGKVFDYRGEQQALESEIAKFSPSDVAGYRQFLEYSEKIFDRAFTDLADHSFHSFWEMIKVAPDLIRLRAEKSVYNRVSHFIKDPQLRQVFSFEPLLIGGNPLRSSAIYAMIHYLEKTWGVFFAMGGTGALVSGLVKLFEDIGGKLVLGARAEEIVVENGHVKGVRASIGSQEEDLADTARQPGYRFEASSETYFEAEIVISNGDVANTYRKLVKPEHRRKWTDPKLERMRYAMSLFVIYFGTDRTYEHLPHHSIVLGPRYEELLGDIFDRRIVAEDFSLYLHAPTRTDPSLAPPGGECFYVLSPVPNLKGGQDWADIKEDYADRILASLEKDHLVPDLRKHLVSKLIFTPQDFHDRLDAFQGSAFQFEPLLTQSAWFRPHNKSEDVEGLFFVGAGTHPGAGLPGVISSAKVLDRFIALIG</sequence>
<comment type="cofactor">
    <cofactor evidence="1">
        <name>FAD</name>
        <dbReference type="ChEBI" id="CHEBI:57692"/>
    </cofactor>
</comment>
<comment type="caution">
    <text evidence="11">The sequence shown here is derived from an EMBL/GenBank/DDBJ whole genome shotgun (WGS) entry which is preliminary data.</text>
</comment>
<dbReference type="PANTHER" id="PTHR43734">
    <property type="entry name" value="PHYTOENE DESATURASE"/>
    <property type="match status" value="1"/>
</dbReference>
<protein>
    <recommendedName>
        <fullName evidence="8">Phytoene dehydrogenase</fullName>
    </recommendedName>
</protein>
<dbReference type="SUPFAM" id="SSF51905">
    <property type="entry name" value="FAD/NAD(P)-binding domain"/>
    <property type="match status" value="1"/>
</dbReference>
<evidence type="ECO:0000256" key="6">
    <source>
        <dbReference type="ARBA" id="ARBA00022827"/>
    </source>
</evidence>
<feature type="domain" description="Amine oxidase" evidence="10">
    <location>
        <begin position="14"/>
        <end position="505"/>
    </location>
</feature>
<keyword evidence="7 9" id="KW-0560">Oxidoreductase</keyword>
<reference evidence="11" key="1">
    <citation type="journal article" date="2014" name="Int. J. Syst. Evol. Microbiol.">
        <title>Complete genome sequence of Corynebacterium casei LMG S-19264T (=DSM 44701T), isolated from a smear-ripened cheese.</title>
        <authorList>
            <consortium name="US DOE Joint Genome Institute (JGI-PGF)"/>
            <person name="Walter F."/>
            <person name="Albersmeier A."/>
            <person name="Kalinowski J."/>
            <person name="Ruckert C."/>
        </authorList>
    </citation>
    <scope>NUCLEOTIDE SEQUENCE</scope>
    <source>
        <strain evidence="11">KCTC 12870</strain>
    </source>
</reference>
<dbReference type="FunFam" id="3.50.50.60:FF:000378">
    <property type="entry name" value="Phytoene desaturase"/>
    <property type="match status" value="1"/>
</dbReference>
<organism evidence="11 12">
    <name type="scientific">Cerasicoccus arenae</name>
    <dbReference type="NCBI Taxonomy" id="424488"/>
    <lineage>
        <taxon>Bacteria</taxon>
        <taxon>Pseudomonadati</taxon>
        <taxon>Verrucomicrobiota</taxon>
        <taxon>Opitutia</taxon>
        <taxon>Puniceicoccales</taxon>
        <taxon>Cerasicoccaceae</taxon>
        <taxon>Cerasicoccus</taxon>
    </lineage>
</organism>
<evidence type="ECO:0000313" key="12">
    <source>
        <dbReference type="Proteomes" id="UP000642829"/>
    </source>
</evidence>
<comment type="similarity">
    <text evidence="3 9">Belongs to the carotenoid/retinoid oxidoreductase family.</text>
</comment>
<dbReference type="InterPro" id="IPR036188">
    <property type="entry name" value="FAD/NAD-bd_sf"/>
</dbReference>
<evidence type="ECO:0000256" key="3">
    <source>
        <dbReference type="ARBA" id="ARBA00006046"/>
    </source>
</evidence>
<dbReference type="AlphaFoldDB" id="A0A8J3DHT1"/>
<dbReference type="EMBL" id="BMXG01000008">
    <property type="protein sequence ID" value="GHC00664.1"/>
    <property type="molecule type" value="Genomic_DNA"/>
</dbReference>
<evidence type="ECO:0000256" key="4">
    <source>
        <dbReference type="ARBA" id="ARBA00022630"/>
    </source>
</evidence>
<dbReference type="GO" id="GO:0016627">
    <property type="term" value="F:oxidoreductase activity, acting on the CH-CH group of donors"/>
    <property type="evidence" value="ECO:0007669"/>
    <property type="project" value="UniProtKB-ARBA"/>
</dbReference>
<name>A0A8J3DHT1_9BACT</name>
<reference evidence="11" key="2">
    <citation type="submission" date="2020-09" db="EMBL/GenBank/DDBJ databases">
        <authorList>
            <person name="Sun Q."/>
            <person name="Kim S."/>
        </authorList>
    </citation>
    <scope>NUCLEOTIDE SEQUENCE</scope>
    <source>
        <strain evidence="11">KCTC 12870</strain>
    </source>
</reference>
<gene>
    <name evidence="11" type="primary">crtI</name>
    <name evidence="11" type="ORF">GCM10007047_16380</name>
</gene>
<dbReference type="GO" id="GO:0016117">
    <property type="term" value="P:carotenoid biosynthetic process"/>
    <property type="evidence" value="ECO:0007669"/>
    <property type="project" value="UniProtKB-KW"/>
</dbReference>
<comment type="pathway">
    <text evidence="2 9">Carotenoid biosynthesis.</text>
</comment>
<dbReference type="InterPro" id="IPR008150">
    <property type="entry name" value="Phytoene_DH_bac_CS"/>
</dbReference>
<keyword evidence="12" id="KW-1185">Reference proteome</keyword>
<dbReference type="RefSeq" id="WP_189513875.1">
    <property type="nucleotide sequence ID" value="NZ_BMXG01000008.1"/>
</dbReference>
<evidence type="ECO:0000313" key="11">
    <source>
        <dbReference type="EMBL" id="GHC00664.1"/>
    </source>
</evidence>
<dbReference type="Gene3D" id="3.50.50.60">
    <property type="entry name" value="FAD/NAD(P)-binding domain"/>
    <property type="match status" value="2"/>
</dbReference>
<evidence type="ECO:0000256" key="5">
    <source>
        <dbReference type="ARBA" id="ARBA00022746"/>
    </source>
</evidence>
<proteinExistence type="inferred from homology"/>
<dbReference type="PANTHER" id="PTHR43734:SF3">
    <property type="entry name" value="B-CAROTENE KETOLASE"/>
    <property type="match status" value="1"/>
</dbReference>
<keyword evidence="5 9" id="KW-0125">Carotenoid biosynthesis</keyword>
<dbReference type="NCBIfam" id="TIGR02734">
    <property type="entry name" value="crtI_fam"/>
    <property type="match status" value="1"/>
</dbReference>
<evidence type="ECO:0000256" key="7">
    <source>
        <dbReference type="ARBA" id="ARBA00023002"/>
    </source>
</evidence>